<feature type="chain" id="PRO_5046948543" evidence="1">
    <location>
        <begin position="28"/>
        <end position="345"/>
    </location>
</feature>
<dbReference type="RefSeq" id="WP_385878348.1">
    <property type="nucleotide sequence ID" value="NZ_JBHLXE010000111.1"/>
</dbReference>
<organism evidence="2 3">
    <name type="scientific">Thorsellia kenyensis</name>
    <dbReference type="NCBI Taxonomy" id="1549888"/>
    <lineage>
        <taxon>Bacteria</taxon>
        <taxon>Pseudomonadati</taxon>
        <taxon>Pseudomonadota</taxon>
        <taxon>Gammaproteobacteria</taxon>
        <taxon>Enterobacterales</taxon>
        <taxon>Thorselliaceae</taxon>
        <taxon>Thorsellia</taxon>
    </lineage>
</organism>
<reference evidence="2 3" key="1">
    <citation type="submission" date="2024-09" db="EMBL/GenBank/DDBJ databases">
        <authorList>
            <person name="Sun Q."/>
            <person name="Mori K."/>
        </authorList>
    </citation>
    <scope>NUCLEOTIDE SEQUENCE [LARGE SCALE GENOMIC DNA]</scope>
    <source>
        <strain evidence="2 3">CCM 8545</strain>
    </source>
</reference>
<evidence type="ECO:0000313" key="3">
    <source>
        <dbReference type="Proteomes" id="UP001589758"/>
    </source>
</evidence>
<evidence type="ECO:0000256" key="1">
    <source>
        <dbReference type="SAM" id="SignalP"/>
    </source>
</evidence>
<dbReference type="Proteomes" id="UP001589758">
    <property type="component" value="Unassembled WGS sequence"/>
</dbReference>
<evidence type="ECO:0000313" key="2">
    <source>
        <dbReference type="EMBL" id="MFC0180957.1"/>
    </source>
</evidence>
<dbReference type="InterPro" id="IPR009649">
    <property type="entry name" value="TraU"/>
</dbReference>
<comment type="caution">
    <text evidence="2">The sequence shown here is derived from an EMBL/GenBank/DDBJ whole genome shotgun (WGS) entry which is preliminary data.</text>
</comment>
<protein>
    <submittedName>
        <fullName evidence="2">TraU family protein</fullName>
    </submittedName>
</protein>
<dbReference type="EMBL" id="JBHLXE010000111">
    <property type="protein sequence ID" value="MFC0180957.1"/>
    <property type="molecule type" value="Genomic_DNA"/>
</dbReference>
<feature type="signal peptide" evidence="1">
    <location>
        <begin position="1"/>
        <end position="27"/>
    </location>
</feature>
<keyword evidence="3" id="KW-1185">Reference proteome</keyword>
<sequence>MVKFKNVARKYRKLWAFLCLCIGDAYAESSLDCPNASLFSQRLLSDICWSCLFPLNIGGINLSSLDLPQGASRKSLCLCDDPLGLPKPGIVTGMWQPVHLIELVRKPGCSPVLGGMTLPLGSKLSQGSHGEGNFDIGDLAFFHYHYYSFPIMAMLDMFISPQCARDSYLDFDLMFASELDPTWLNDELAFFAHPESILFANPQAVTACVSDAISSSSGKPIDTLFWCAGSFGHLYPLSGHTLAMGSFAQKTSHLATRSLAISHRRGFAKKTMGDKALCGPVTELMLPKSQYKMSMFFPLPESTSSHQIGESTINWGEWRSIPGAGEDAVYLLWCWQDCCNTGGGF</sequence>
<accession>A0ABV6CEA2</accession>
<dbReference type="Pfam" id="PF06834">
    <property type="entry name" value="TraU"/>
    <property type="match status" value="1"/>
</dbReference>
<name>A0ABV6CEA2_9GAMM</name>
<gene>
    <name evidence="2" type="ORF">ACFFIT_12830</name>
</gene>
<proteinExistence type="predicted"/>
<keyword evidence="1" id="KW-0732">Signal</keyword>